<name>M4FBQ0_BRACM</name>
<feature type="region of interest" description="Disordered" evidence="1">
    <location>
        <begin position="62"/>
        <end position="86"/>
    </location>
</feature>
<reference evidence="2 3" key="2">
    <citation type="journal article" date="2018" name="Hortic Res">
        <title>Improved Brassica rapa reference genome by single-molecule sequencing and chromosome conformation capture technologies.</title>
        <authorList>
            <person name="Zhang L."/>
            <person name="Cai X."/>
            <person name="Wu J."/>
            <person name="Liu M."/>
            <person name="Grob S."/>
            <person name="Cheng F."/>
            <person name="Liang J."/>
            <person name="Cai C."/>
            <person name="Liu Z."/>
            <person name="Liu B."/>
            <person name="Wang F."/>
            <person name="Li S."/>
            <person name="Liu F."/>
            <person name="Li X."/>
            <person name="Cheng L."/>
            <person name="Yang W."/>
            <person name="Li M.H."/>
            <person name="Grossniklaus U."/>
            <person name="Zheng H."/>
            <person name="Wang X."/>
        </authorList>
    </citation>
    <scope>NUCLEOTIDE SEQUENCE [LARGE SCALE GENOMIC DNA]</scope>
    <source>
        <strain evidence="2 3">cv. Chiifu-401-42</strain>
    </source>
</reference>
<accession>M4FBQ0</accession>
<evidence type="ECO:0000313" key="3">
    <source>
        <dbReference type="Proteomes" id="UP000011750"/>
    </source>
</evidence>
<dbReference type="EnsemblPlants" id="Bra038516.1">
    <property type="protein sequence ID" value="Bra038516.1-P"/>
    <property type="gene ID" value="Bra038516"/>
</dbReference>
<reference evidence="2" key="3">
    <citation type="submission" date="2023-03" db="UniProtKB">
        <authorList>
            <consortium name="EnsemblPlants"/>
        </authorList>
    </citation>
    <scope>IDENTIFICATION</scope>
    <source>
        <strain evidence="2">cv. Chiifu-401-42</strain>
    </source>
</reference>
<dbReference type="HOGENOM" id="CLU_2052947_0_0_1"/>
<protein>
    <submittedName>
        <fullName evidence="2">Uncharacterized protein</fullName>
    </submittedName>
</protein>
<feature type="compositionally biased region" description="Low complexity" evidence="1">
    <location>
        <begin position="98"/>
        <end position="110"/>
    </location>
</feature>
<proteinExistence type="predicted"/>
<evidence type="ECO:0000313" key="2">
    <source>
        <dbReference type="EnsemblPlants" id="Bra038516.1-P"/>
    </source>
</evidence>
<dbReference type="Proteomes" id="UP000011750">
    <property type="component" value="Chromosome A09"/>
</dbReference>
<feature type="compositionally biased region" description="Low complexity" evidence="1">
    <location>
        <begin position="63"/>
        <end position="80"/>
    </location>
</feature>
<dbReference type="Gramene" id="Bra038516.1">
    <property type="protein sequence ID" value="Bra038516.1-P"/>
    <property type="gene ID" value="Bra038516"/>
</dbReference>
<reference evidence="2 3" key="1">
    <citation type="journal article" date="2011" name="Nat. Genet.">
        <title>The genome of the mesopolyploid crop species Brassica rapa.</title>
        <authorList>
            <consortium name="Brassica rapa Genome Sequencing Project Consortium"/>
            <person name="Wang X."/>
            <person name="Wang H."/>
            <person name="Wang J."/>
            <person name="Sun R."/>
            <person name="Wu J."/>
            <person name="Liu S."/>
            <person name="Bai Y."/>
            <person name="Mun J.H."/>
            <person name="Bancroft I."/>
            <person name="Cheng F."/>
            <person name="Huang S."/>
            <person name="Li X."/>
            <person name="Hua W."/>
            <person name="Wang J."/>
            <person name="Wang X."/>
            <person name="Freeling M."/>
            <person name="Pires J.C."/>
            <person name="Paterson A.H."/>
            <person name="Chalhoub B."/>
            <person name="Wang B."/>
            <person name="Hayward A."/>
            <person name="Sharpe A.G."/>
            <person name="Park B.S."/>
            <person name="Weisshaar B."/>
            <person name="Liu B."/>
            <person name="Li B."/>
            <person name="Liu B."/>
            <person name="Tong C."/>
            <person name="Song C."/>
            <person name="Duran C."/>
            <person name="Peng C."/>
            <person name="Geng C."/>
            <person name="Koh C."/>
            <person name="Lin C."/>
            <person name="Edwards D."/>
            <person name="Mu D."/>
            <person name="Shen D."/>
            <person name="Soumpourou E."/>
            <person name="Li F."/>
            <person name="Fraser F."/>
            <person name="Conant G."/>
            <person name="Lassalle G."/>
            <person name="King G.J."/>
            <person name="Bonnema G."/>
            <person name="Tang H."/>
            <person name="Wang H."/>
            <person name="Belcram H."/>
            <person name="Zhou H."/>
            <person name="Hirakawa H."/>
            <person name="Abe H."/>
            <person name="Guo H."/>
            <person name="Wang H."/>
            <person name="Jin H."/>
            <person name="Parkin I.A."/>
            <person name="Batley J."/>
            <person name="Kim J.S."/>
            <person name="Just J."/>
            <person name="Li J."/>
            <person name="Xu J."/>
            <person name="Deng J."/>
            <person name="Kim J.A."/>
            <person name="Li J."/>
            <person name="Yu J."/>
            <person name="Meng J."/>
            <person name="Wang J."/>
            <person name="Min J."/>
            <person name="Poulain J."/>
            <person name="Wang J."/>
            <person name="Hatakeyama K."/>
            <person name="Wu K."/>
            <person name="Wang L."/>
            <person name="Fang L."/>
            <person name="Trick M."/>
            <person name="Links M.G."/>
            <person name="Zhao M."/>
            <person name="Jin M."/>
            <person name="Ramchiary N."/>
            <person name="Drou N."/>
            <person name="Berkman P.J."/>
            <person name="Cai Q."/>
            <person name="Huang Q."/>
            <person name="Li R."/>
            <person name="Tabata S."/>
            <person name="Cheng S."/>
            <person name="Zhang S."/>
            <person name="Zhang S."/>
            <person name="Huang S."/>
            <person name="Sato S."/>
            <person name="Sun S."/>
            <person name="Kwon S.J."/>
            <person name="Choi S.R."/>
            <person name="Lee T.H."/>
            <person name="Fan W."/>
            <person name="Zhao X."/>
            <person name="Tan X."/>
            <person name="Xu X."/>
            <person name="Wang Y."/>
            <person name="Qiu Y."/>
            <person name="Yin Y."/>
            <person name="Li Y."/>
            <person name="Du Y."/>
            <person name="Liao Y."/>
            <person name="Lim Y."/>
            <person name="Narusaka Y."/>
            <person name="Wang Y."/>
            <person name="Wang Z."/>
            <person name="Li Z."/>
            <person name="Wang Z."/>
            <person name="Xiong Z."/>
            <person name="Zhang Z."/>
        </authorList>
    </citation>
    <scope>NUCLEOTIDE SEQUENCE [LARGE SCALE GENOMIC DNA]</scope>
    <source>
        <strain evidence="2 3">cv. Chiifu-401-42</strain>
    </source>
</reference>
<organism evidence="2 3">
    <name type="scientific">Brassica campestris</name>
    <name type="common">Field mustard</name>
    <dbReference type="NCBI Taxonomy" id="3711"/>
    <lineage>
        <taxon>Eukaryota</taxon>
        <taxon>Viridiplantae</taxon>
        <taxon>Streptophyta</taxon>
        <taxon>Embryophyta</taxon>
        <taxon>Tracheophyta</taxon>
        <taxon>Spermatophyta</taxon>
        <taxon>Magnoliopsida</taxon>
        <taxon>eudicotyledons</taxon>
        <taxon>Gunneridae</taxon>
        <taxon>Pentapetalae</taxon>
        <taxon>rosids</taxon>
        <taxon>malvids</taxon>
        <taxon>Brassicales</taxon>
        <taxon>Brassicaceae</taxon>
        <taxon>Brassiceae</taxon>
        <taxon>Brassica</taxon>
    </lineage>
</organism>
<sequence>MFITNQDTTLTLGIGLLRIRMLQLKKQKPMLATQTLNPKNGFLAIISRHCSDIHKLIHRSICSSPSSPNNTSDSTTSYNNIPTTSQTHNATTNAFFASSANSSSTSSVSTITEHTDTFSA</sequence>
<evidence type="ECO:0000256" key="1">
    <source>
        <dbReference type="SAM" id="MobiDB-lite"/>
    </source>
</evidence>
<feature type="region of interest" description="Disordered" evidence="1">
    <location>
        <begin position="98"/>
        <end position="120"/>
    </location>
</feature>
<keyword evidence="3" id="KW-1185">Reference proteome</keyword>
<dbReference type="InParanoid" id="M4FBQ0"/>
<dbReference type="AlphaFoldDB" id="M4FBQ0"/>